<feature type="domain" description="FPL" evidence="3">
    <location>
        <begin position="2"/>
        <end position="72"/>
    </location>
</feature>
<dbReference type="InterPro" id="IPR039272">
    <property type="entry name" value="CLEC16A/TT9"/>
</dbReference>
<keyword evidence="5" id="KW-1185">Reference proteome</keyword>
<feature type="region of interest" description="Disordered" evidence="2">
    <location>
        <begin position="178"/>
        <end position="198"/>
    </location>
</feature>
<dbReference type="PANTHER" id="PTHR21481">
    <property type="entry name" value="PROTEIN CLEC16A"/>
    <property type="match status" value="1"/>
</dbReference>
<reference evidence="4 5" key="1">
    <citation type="journal article" date="2024" name="Nat. Commun.">
        <title>Phylogenomics reveals the evolutionary origins of lichenization in chlorophyte algae.</title>
        <authorList>
            <person name="Puginier C."/>
            <person name="Libourel C."/>
            <person name="Otte J."/>
            <person name="Skaloud P."/>
            <person name="Haon M."/>
            <person name="Grisel S."/>
            <person name="Petersen M."/>
            <person name="Berrin J.G."/>
            <person name="Delaux P.M."/>
            <person name="Dal Grande F."/>
            <person name="Keller J."/>
        </authorList>
    </citation>
    <scope>NUCLEOTIDE SEQUENCE [LARGE SCALE GENOMIC DNA]</scope>
    <source>
        <strain evidence="4 5">SAG 216-7</strain>
    </source>
</reference>
<protein>
    <recommendedName>
        <fullName evidence="3">FPL domain-containing protein</fullName>
    </recommendedName>
</protein>
<feature type="compositionally biased region" description="Polar residues" evidence="2">
    <location>
        <begin position="376"/>
        <end position="392"/>
    </location>
</feature>
<proteinExistence type="predicted"/>
<accession>A0ABR2YQK6</accession>
<keyword evidence="1" id="KW-0072">Autophagy</keyword>
<dbReference type="Proteomes" id="UP001491310">
    <property type="component" value="Unassembled WGS sequence"/>
</dbReference>
<sequence>MRFDFEDDEVLGYFINLLKTISLKFNASTVQFFFQDDGERSSFPLYTEAVKFINHRDGMVRAAVRTLTLNVYSIRDRAVQAFVVSKPASNYFNELAIFIAEQCQALDRQLSSLDAGTSAAAFNMENVLAEVEDLLSYCNDILCTGEKCLGQLLLQRLCDSFAGPILFWPLAAARYSETSDSGPSAGPDRQPGRQPGGEGACVSPACALHVMERLLHVMTHGHFINLLASAVVLNDPEPSVAVFPPRSNPSRLSIENASAEASPSGLLDDSADFIGRSGSWAASLTAGSYKQAFMHALRGHDVAVSAAAVRVLCGFLLNKSVDTEILDAAGLLPHRRRKNKQLLEELTREGDLHESPKAEDIVFRGSEQASEERKQSNGQAEPSTAETNSKSSLADLPDSPARSVQRGTHGGRSDWVDALCALLLLQSLPSSALWGIGWLLLQLLGAHKAGSDMTPLQKEVLDTAYARGQKEVSAELTGMWCDALALLLVSEWPAARKHLLAPLPQSTSVAIQAWMQACQMTMVVKKGWAVAGLPDLANGLQAGAPGSALLAMRSHHIVQRFVCLASLRQGLLDGAVSEKCPLTPVTEEGMKEREVREGAQVALTAVLPCNVSFTRGQERTVHFAIVGLPEGYTGSDAAGGSEPPLDAAEVLQASPSIVLAEAGPRVGGGRVLSVAPLLGAAASVDSSHPKWLHVHVRPPARGLLKTVRGASIGGIGQQLQRQLVDGHWVLAFRDAGSAQKAAQMVTDHASRLRQHYAALLAPLLKSTTADG</sequence>
<organism evidence="4 5">
    <name type="scientific">Coccomyxa subellipsoidea</name>
    <dbReference type="NCBI Taxonomy" id="248742"/>
    <lineage>
        <taxon>Eukaryota</taxon>
        <taxon>Viridiplantae</taxon>
        <taxon>Chlorophyta</taxon>
        <taxon>core chlorophytes</taxon>
        <taxon>Trebouxiophyceae</taxon>
        <taxon>Trebouxiophyceae incertae sedis</taxon>
        <taxon>Coccomyxaceae</taxon>
        <taxon>Coccomyxa</taxon>
    </lineage>
</organism>
<comment type="caution">
    <text evidence="4">The sequence shown here is derived from an EMBL/GenBank/DDBJ whole genome shotgun (WGS) entry which is preliminary data.</text>
</comment>
<evidence type="ECO:0000256" key="2">
    <source>
        <dbReference type="SAM" id="MobiDB-lite"/>
    </source>
</evidence>
<evidence type="ECO:0000313" key="5">
    <source>
        <dbReference type="Proteomes" id="UP001491310"/>
    </source>
</evidence>
<dbReference type="InterPro" id="IPR019155">
    <property type="entry name" value="CLEC16A/TT9_N"/>
</dbReference>
<evidence type="ECO:0000256" key="1">
    <source>
        <dbReference type="ARBA" id="ARBA00023006"/>
    </source>
</evidence>
<name>A0ABR2YQK6_9CHLO</name>
<evidence type="ECO:0000259" key="3">
    <source>
        <dbReference type="Pfam" id="PF09758"/>
    </source>
</evidence>
<evidence type="ECO:0000313" key="4">
    <source>
        <dbReference type="EMBL" id="KAK9908871.1"/>
    </source>
</evidence>
<dbReference type="PANTHER" id="PTHR21481:SF0">
    <property type="entry name" value="PROTEIN CLEC16A"/>
    <property type="match status" value="1"/>
</dbReference>
<gene>
    <name evidence="4" type="ORF">WJX75_004028</name>
</gene>
<feature type="region of interest" description="Disordered" evidence="2">
    <location>
        <begin position="365"/>
        <end position="410"/>
    </location>
</feature>
<dbReference type="EMBL" id="JALJOT010000007">
    <property type="protein sequence ID" value="KAK9908871.1"/>
    <property type="molecule type" value="Genomic_DNA"/>
</dbReference>
<dbReference type="Pfam" id="PF09758">
    <property type="entry name" value="FPL"/>
    <property type="match status" value="1"/>
</dbReference>